<sequence length="145" mass="16414">MSWLLPGHLCNDSEKGMPARSKVCLRRLRRRVRPLRAFNGTAAWGPYNSGRGARLHCGALEKLCVFAVQENLETRQFRVAVRDLCVYPRAPVLAKQETRFLQESTASVRRSTLTALQKQSLDQSRRLGISVELITLIKMPTLPLL</sequence>
<protein>
    <submittedName>
        <fullName evidence="1">Uncharacterized protein</fullName>
    </submittedName>
</protein>
<accession>A0AAV7QM09</accession>
<dbReference type="Proteomes" id="UP001066276">
    <property type="component" value="Chromosome 6"/>
</dbReference>
<proteinExistence type="predicted"/>
<organism evidence="1 2">
    <name type="scientific">Pleurodeles waltl</name>
    <name type="common">Iberian ribbed newt</name>
    <dbReference type="NCBI Taxonomy" id="8319"/>
    <lineage>
        <taxon>Eukaryota</taxon>
        <taxon>Metazoa</taxon>
        <taxon>Chordata</taxon>
        <taxon>Craniata</taxon>
        <taxon>Vertebrata</taxon>
        <taxon>Euteleostomi</taxon>
        <taxon>Amphibia</taxon>
        <taxon>Batrachia</taxon>
        <taxon>Caudata</taxon>
        <taxon>Salamandroidea</taxon>
        <taxon>Salamandridae</taxon>
        <taxon>Pleurodelinae</taxon>
        <taxon>Pleurodeles</taxon>
    </lineage>
</organism>
<comment type="caution">
    <text evidence="1">The sequence shown here is derived from an EMBL/GenBank/DDBJ whole genome shotgun (WGS) entry which is preliminary data.</text>
</comment>
<dbReference type="AlphaFoldDB" id="A0AAV7QM09"/>
<name>A0AAV7QM09_PLEWA</name>
<evidence type="ECO:0000313" key="2">
    <source>
        <dbReference type="Proteomes" id="UP001066276"/>
    </source>
</evidence>
<keyword evidence="2" id="KW-1185">Reference proteome</keyword>
<reference evidence="1" key="1">
    <citation type="journal article" date="2022" name="bioRxiv">
        <title>Sequencing and chromosome-scale assembly of the giantPleurodeles waltlgenome.</title>
        <authorList>
            <person name="Brown T."/>
            <person name="Elewa A."/>
            <person name="Iarovenko S."/>
            <person name="Subramanian E."/>
            <person name="Araus A.J."/>
            <person name="Petzold A."/>
            <person name="Susuki M."/>
            <person name="Suzuki K.-i.T."/>
            <person name="Hayashi T."/>
            <person name="Toyoda A."/>
            <person name="Oliveira C."/>
            <person name="Osipova E."/>
            <person name="Leigh N.D."/>
            <person name="Simon A."/>
            <person name="Yun M.H."/>
        </authorList>
    </citation>
    <scope>NUCLEOTIDE SEQUENCE</scope>
    <source>
        <strain evidence="1">20211129_DDA</strain>
        <tissue evidence="1">Liver</tissue>
    </source>
</reference>
<gene>
    <name evidence="1" type="ORF">NDU88_005700</name>
</gene>
<dbReference type="EMBL" id="JANPWB010000010">
    <property type="protein sequence ID" value="KAJ1139325.1"/>
    <property type="molecule type" value="Genomic_DNA"/>
</dbReference>
<evidence type="ECO:0000313" key="1">
    <source>
        <dbReference type="EMBL" id="KAJ1139325.1"/>
    </source>
</evidence>